<reference evidence="3 4" key="1">
    <citation type="submission" date="2019-10" db="EMBL/GenBank/DDBJ databases">
        <title>Whole genome shotgun sequence of Acrocarpospora pleiomorpha NBRC 16267.</title>
        <authorList>
            <person name="Ichikawa N."/>
            <person name="Kimura A."/>
            <person name="Kitahashi Y."/>
            <person name="Komaki H."/>
            <person name="Oguchi A."/>
        </authorList>
    </citation>
    <scope>NUCLEOTIDE SEQUENCE [LARGE SCALE GENOMIC DNA]</scope>
    <source>
        <strain evidence="3 4">NBRC 16267</strain>
    </source>
</reference>
<dbReference type="InterPro" id="IPR029045">
    <property type="entry name" value="ClpP/crotonase-like_dom_sf"/>
</dbReference>
<dbReference type="GO" id="GO:0006635">
    <property type="term" value="P:fatty acid beta-oxidation"/>
    <property type="evidence" value="ECO:0007669"/>
    <property type="project" value="TreeGrafter"/>
</dbReference>
<keyword evidence="4" id="KW-1185">Reference proteome</keyword>
<evidence type="ECO:0000313" key="3">
    <source>
        <dbReference type="EMBL" id="GES21549.1"/>
    </source>
</evidence>
<comment type="similarity">
    <text evidence="1 2">Belongs to the enoyl-CoA hydratase/isomerase family.</text>
</comment>
<name>A0A5M3XN48_9ACTN</name>
<sequence>MSARDLTVVRGDGVVTITLDRPGAGNGLNLELARAVAETVRGAGHARCIVLRSTGPVFCAGADLAMLEGLGAPEQAEAVRTYVYDGFQGMILAIATSPVPVVARLQGPALGAGADLALACDIRVASDRAWIEESWIRIGTISALGGAHTLPAIVGRGDALDMLLTARRLTASECLQRGVFQRLVPEEQLDAEVGRVVRSIAAHDADAVQAVKRLVCGGDVETALRAALAAALEEQVPLIARTEFADRVRDVRARLARK</sequence>
<dbReference type="PANTHER" id="PTHR11941">
    <property type="entry name" value="ENOYL-COA HYDRATASE-RELATED"/>
    <property type="match status" value="1"/>
</dbReference>
<dbReference type="Pfam" id="PF00378">
    <property type="entry name" value="ECH_1"/>
    <property type="match status" value="1"/>
</dbReference>
<dbReference type="InterPro" id="IPR018376">
    <property type="entry name" value="Enoyl-CoA_hyd/isom_CS"/>
</dbReference>
<evidence type="ECO:0000256" key="2">
    <source>
        <dbReference type="RuleBase" id="RU003707"/>
    </source>
</evidence>
<gene>
    <name evidence="3" type="ORF">Aple_044450</name>
</gene>
<dbReference type="PANTHER" id="PTHR11941:SF54">
    <property type="entry name" value="ENOYL-COA HYDRATASE, MITOCHONDRIAL"/>
    <property type="match status" value="1"/>
</dbReference>
<dbReference type="PROSITE" id="PS00166">
    <property type="entry name" value="ENOYL_COA_HYDRATASE"/>
    <property type="match status" value="1"/>
</dbReference>
<accession>A0A5M3XN48</accession>
<dbReference type="OrthoDB" id="9777711at2"/>
<dbReference type="GO" id="GO:0003824">
    <property type="term" value="F:catalytic activity"/>
    <property type="evidence" value="ECO:0007669"/>
    <property type="project" value="InterPro"/>
</dbReference>
<evidence type="ECO:0000256" key="1">
    <source>
        <dbReference type="ARBA" id="ARBA00005254"/>
    </source>
</evidence>
<dbReference type="RefSeq" id="WP_155346539.1">
    <property type="nucleotide sequence ID" value="NZ_BAAAHM010000005.1"/>
</dbReference>
<dbReference type="Proteomes" id="UP000377595">
    <property type="component" value="Unassembled WGS sequence"/>
</dbReference>
<dbReference type="InterPro" id="IPR001753">
    <property type="entry name" value="Enoyl-CoA_hydra/iso"/>
</dbReference>
<organism evidence="3 4">
    <name type="scientific">Acrocarpospora pleiomorpha</name>
    <dbReference type="NCBI Taxonomy" id="90975"/>
    <lineage>
        <taxon>Bacteria</taxon>
        <taxon>Bacillati</taxon>
        <taxon>Actinomycetota</taxon>
        <taxon>Actinomycetes</taxon>
        <taxon>Streptosporangiales</taxon>
        <taxon>Streptosporangiaceae</taxon>
        <taxon>Acrocarpospora</taxon>
    </lineage>
</organism>
<dbReference type="SUPFAM" id="SSF52096">
    <property type="entry name" value="ClpP/crotonase"/>
    <property type="match status" value="1"/>
</dbReference>
<dbReference type="Gene3D" id="3.90.226.10">
    <property type="entry name" value="2-enoyl-CoA Hydratase, Chain A, domain 1"/>
    <property type="match status" value="1"/>
</dbReference>
<protein>
    <submittedName>
        <fullName evidence="3">Enoyl-CoA hydratase</fullName>
    </submittedName>
</protein>
<dbReference type="EMBL" id="BLAF01000024">
    <property type="protein sequence ID" value="GES21549.1"/>
    <property type="molecule type" value="Genomic_DNA"/>
</dbReference>
<dbReference type="AlphaFoldDB" id="A0A5M3XN48"/>
<comment type="caution">
    <text evidence="3">The sequence shown here is derived from an EMBL/GenBank/DDBJ whole genome shotgun (WGS) entry which is preliminary data.</text>
</comment>
<proteinExistence type="inferred from homology"/>
<evidence type="ECO:0000313" key="4">
    <source>
        <dbReference type="Proteomes" id="UP000377595"/>
    </source>
</evidence>
<dbReference type="CDD" id="cd06558">
    <property type="entry name" value="crotonase-like"/>
    <property type="match status" value="1"/>
</dbReference>